<dbReference type="PROSITE" id="PS51066">
    <property type="entry name" value="ZF_FPG_2"/>
    <property type="match status" value="1"/>
</dbReference>
<feature type="domain" description="FPG-type" evidence="16">
    <location>
        <begin position="247"/>
        <end position="282"/>
    </location>
</feature>
<dbReference type="SMART" id="SM01232">
    <property type="entry name" value="H2TH"/>
    <property type="match status" value="1"/>
</dbReference>
<dbReference type="InterPro" id="IPR012319">
    <property type="entry name" value="FPG_cat"/>
</dbReference>
<dbReference type="SUPFAM" id="SSF46946">
    <property type="entry name" value="S13-like H2TH domain"/>
    <property type="match status" value="1"/>
</dbReference>
<evidence type="ECO:0000256" key="10">
    <source>
        <dbReference type="ARBA" id="ARBA00023125"/>
    </source>
</evidence>
<dbReference type="InterPro" id="IPR000214">
    <property type="entry name" value="Znf_DNA_glyclase/AP_lyase"/>
</dbReference>
<dbReference type="NCBIfam" id="NF002211">
    <property type="entry name" value="PRK01103.1"/>
    <property type="match status" value="1"/>
</dbReference>
<dbReference type="PROSITE" id="PS51068">
    <property type="entry name" value="FPG_CAT"/>
    <property type="match status" value="1"/>
</dbReference>
<evidence type="ECO:0000256" key="7">
    <source>
        <dbReference type="ARBA" id="ARBA00022771"/>
    </source>
</evidence>
<comment type="catalytic activity">
    <reaction evidence="1">
        <text>Hydrolysis of DNA containing ring-opened 7-methylguanine residues, releasing 2,6-diamino-4-hydroxy-5-(N-methyl)formamidopyrimidine.</text>
        <dbReference type="EC" id="3.2.2.23"/>
    </reaction>
</comment>
<evidence type="ECO:0000259" key="17">
    <source>
        <dbReference type="PROSITE" id="PS51068"/>
    </source>
</evidence>
<feature type="domain" description="Formamidopyrimidine-DNA glycosylase catalytic" evidence="17">
    <location>
        <begin position="2"/>
        <end position="119"/>
    </location>
</feature>
<evidence type="ECO:0000256" key="4">
    <source>
        <dbReference type="ARBA" id="ARBA00011245"/>
    </source>
</evidence>
<dbReference type="HAMAP" id="MF_00103">
    <property type="entry name" value="Fapy_DNA_glycosyl"/>
    <property type="match status" value="1"/>
</dbReference>
<keyword evidence="9" id="KW-0862">Zinc</keyword>
<keyword evidence="14" id="KW-0326">Glycosidase</keyword>
<comment type="subunit">
    <text evidence="4">Monomer.</text>
</comment>
<dbReference type="GO" id="GO:0034039">
    <property type="term" value="F:8-oxo-7,8-dihydroguanine DNA N-glycosylase activity"/>
    <property type="evidence" value="ECO:0007669"/>
    <property type="project" value="TreeGrafter"/>
</dbReference>
<evidence type="ECO:0000259" key="16">
    <source>
        <dbReference type="PROSITE" id="PS51066"/>
    </source>
</evidence>
<dbReference type="Gene3D" id="1.10.8.50">
    <property type="match status" value="1"/>
</dbReference>
<keyword evidence="12" id="KW-0456">Lyase</keyword>
<dbReference type="GO" id="GO:0003684">
    <property type="term" value="F:damaged DNA binding"/>
    <property type="evidence" value="ECO:0007669"/>
    <property type="project" value="InterPro"/>
</dbReference>
<dbReference type="AlphaFoldDB" id="A0A6J6I2P8"/>
<dbReference type="InterPro" id="IPR035937">
    <property type="entry name" value="FPG_N"/>
</dbReference>
<comment type="similarity">
    <text evidence="3">Belongs to the FPG family.</text>
</comment>
<name>A0A6J6I2P8_9ZZZZ</name>
<comment type="cofactor">
    <cofactor evidence="2">
        <name>Zn(2+)</name>
        <dbReference type="ChEBI" id="CHEBI:29105"/>
    </cofactor>
</comment>
<evidence type="ECO:0000256" key="11">
    <source>
        <dbReference type="ARBA" id="ARBA00023204"/>
    </source>
</evidence>
<accession>A0A6J6I2P8</accession>
<evidence type="ECO:0000256" key="9">
    <source>
        <dbReference type="ARBA" id="ARBA00022833"/>
    </source>
</evidence>
<dbReference type="GO" id="GO:0008270">
    <property type="term" value="F:zinc ion binding"/>
    <property type="evidence" value="ECO:0007669"/>
    <property type="project" value="UniProtKB-KW"/>
</dbReference>
<dbReference type="Gene3D" id="3.20.190.10">
    <property type="entry name" value="MutM-like, N-terminal"/>
    <property type="match status" value="1"/>
</dbReference>
<keyword evidence="7" id="KW-0863">Zinc-finger</keyword>
<evidence type="ECO:0000256" key="13">
    <source>
        <dbReference type="ARBA" id="ARBA00023268"/>
    </source>
</evidence>
<evidence type="ECO:0000256" key="3">
    <source>
        <dbReference type="ARBA" id="ARBA00009409"/>
    </source>
</evidence>
<dbReference type="Pfam" id="PF06827">
    <property type="entry name" value="zf-FPG_IleRS"/>
    <property type="match status" value="1"/>
</dbReference>
<organism evidence="18">
    <name type="scientific">freshwater metagenome</name>
    <dbReference type="NCBI Taxonomy" id="449393"/>
    <lineage>
        <taxon>unclassified sequences</taxon>
        <taxon>metagenomes</taxon>
        <taxon>ecological metagenomes</taxon>
    </lineage>
</organism>
<keyword evidence="11" id="KW-0234">DNA repair</keyword>
<evidence type="ECO:0000256" key="2">
    <source>
        <dbReference type="ARBA" id="ARBA00001947"/>
    </source>
</evidence>
<dbReference type="NCBIfam" id="TIGR00577">
    <property type="entry name" value="fpg"/>
    <property type="match status" value="1"/>
</dbReference>
<evidence type="ECO:0000256" key="12">
    <source>
        <dbReference type="ARBA" id="ARBA00023239"/>
    </source>
</evidence>
<keyword evidence="5" id="KW-0479">Metal-binding</keyword>
<dbReference type="PANTHER" id="PTHR22993">
    <property type="entry name" value="FORMAMIDOPYRIMIDINE-DNA GLYCOSYLASE"/>
    <property type="match status" value="1"/>
</dbReference>
<evidence type="ECO:0000256" key="14">
    <source>
        <dbReference type="ARBA" id="ARBA00023295"/>
    </source>
</evidence>
<dbReference type="EMBL" id="CAEZUX010000096">
    <property type="protein sequence ID" value="CAB4618129.1"/>
    <property type="molecule type" value="Genomic_DNA"/>
</dbReference>
<evidence type="ECO:0000256" key="1">
    <source>
        <dbReference type="ARBA" id="ARBA00001668"/>
    </source>
</evidence>
<dbReference type="GO" id="GO:0140078">
    <property type="term" value="F:class I DNA-(apurinic or apyrimidinic site) endonuclease activity"/>
    <property type="evidence" value="ECO:0007669"/>
    <property type="project" value="UniProtKB-EC"/>
</dbReference>
<dbReference type="InterPro" id="IPR015886">
    <property type="entry name" value="H2TH_FPG"/>
</dbReference>
<keyword evidence="8" id="KW-0378">Hydrolase</keyword>
<evidence type="ECO:0000256" key="6">
    <source>
        <dbReference type="ARBA" id="ARBA00022763"/>
    </source>
</evidence>
<dbReference type="Pfam" id="PF06831">
    <property type="entry name" value="H2TH"/>
    <property type="match status" value="1"/>
</dbReference>
<dbReference type="CDD" id="cd08966">
    <property type="entry name" value="EcFpg-like_N"/>
    <property type="match status" value="1"/>
</dbReference>
<evidence type="ECO:0000256" key="5">
    <source>
        <dbReference type="ARBA" id="ARBA00022723"/>
    </source>
</evidence>
<evidence type="ECO:0000313" key="18">
    <source>
        <dbReference type="EMBL" id="CAB4618129.1"/>
    </source>
</evidence>
<dbReference type="SMART" id="SM00898">
    <property type="entry name" value="Fapy_DNA_glyco"/>
    <property type="match status" value="1"/>
</dbReference>
<dbReference type="InterPro" id="IPR010979">
    <property type="entry name" value="Ribosomal_uS13-like_H2TH"/>
</dbReference>
<comment type="catalytic activity">
    <reaction evidence="15">
        <text>2'-deoxyribonucleotide-(2'-deoxyribose 5'-phosphate)-2'-deoxyribonucleotide-DNA = a 3'-end 2'-deoxyribonucleotide-(2,3-dehydro-2,3-deoxyribose 5'-phosphate)-DNA + a 5'-end 5'-phospho-2'-deoxyribonucleoside-DNA + H(+)</text>
        <dbReference type="Rhea" id="RHEA:66592"/>
        <dbReference type="Rhea" id="RHEA-COMP:13180"/>
        <dbReference type="Rhea" id="RHEA-COMP:16897"/>
        <dbReference type="Rhea" id="RHEA-COMP:17067"/>
        <dbReference type="ChEBI" id="CHEBI:15378"/>
        <dbReference type="ChEBI" id="CHEBI:136412"/>
        <dbReference type="ChEBI" id="CHEBI:157695"/>
        <dbReference type="ChEBI" id="CHEBI:167181"/>
        <dbReference type="EC" id="4.2.99.18"/>
    </reaction>
</comment>
<dbReference type="GO" id="GO:0006284">
    <property type="term" value="P:base-excision repair"/>
    <property type="evidence" value="ECO:0007669"/>
    <property type="project" value="InterPro"/>
</dbReference>
<gene>
    <name evidence="18" type="ORF">UFOPK1874_00851</name>
</gene>
<keyword evidence="13" id="KW-0511">Multifunctional enzyme</keyword>
<sequence>MPELPEVETVRRGIESKVVGRKILDVEVGRERSVRRVGKEAVIHGLIGTTMTSARRRGKYILCDLDSGDAVMIHLRMSGRVLVEPVGTERPPHTHVILHLSKREGVHDEMWFVDPRTFGEVVVYDPSNEAEVLPELAKLGPDPIGDPFDGKILAERLIGRRGAIKPLLLNQHVVAGVGNIYADEVLHRVGLRWSRTVDSLSRKKIDQLALTIREILAEAIESGGSTLQDTQYVDVEGNVGSFQENHRVYGREGLGCLTCGKTSIRRVMVGGRSTSFCPRCQR</sequence>
<evidence type="ECO:0000256" key="8">
    <source>
        <dbReference type="ARBA" id="ARBA00022801"/>
    </source>
</evidence>
<dbReference type="FunFam" id="1.10.8.50:FF:000003">
    <property type="entry name" value="Formamidopyrimidine-DNA glycosylase"/>
    <property type="match status" value="1"/>
</dbReference>
<dbReference type="Pfam" id="PF01149">
    <property type="entry name" value="Fapy_DNA_glyco"/>
    <property type="match status" value="1"/>
</dbReference>
<dbReference type="SUPFAM" id="SSF57716">
    <property type="entry name" value="Glucocorticoid receptor-like (DNA-binding domain)"/>
    <property type="match status" value="1"/>
</dbReference>
<keyword evidence="6" id="KW-0227">DNA damage</keyword>
<protein>
    <submittedName>
        <fullName evidence="18">Unannotated protein</fullName>
    </submittedName>
</protein>
<dbReference type="InterPro" id="IPR010663">
    <property type="entry name" value="Znf_FPG/IleRS"/>
</dbReference>
<dbReference type="PANTHER" id="PTHR22993:SF9">
    <property type="entry name" value="FORMAMIDOPYRIMIDINE-DNA GLYCOSYLASE"/>
    <property type="match status" value="1"/>
</dbReference>
<proteinExistence type="inferred from homology"/>
<evidence type="ECO:0000256" key="15">
    <source>
        <dbReference type="ARBA" id="ARBA00044632"/>
    </source>
</evidence>
<reference evidence="18" key="1">
    <citation type="submission" date="2020-05" db="EMBL/GenBank/DDBJ databases">
        <authorList>
            <person name="Chiriac C."/>
            <person name="Salcher M."/>
            <person name="Ghai R."/>
            <person name="Kavagutti S V."/>
        </authorList>
    </citation>
    <scope>NUCLEOTIDE SEQUENCE</scope>
</reference>
<keyword evidence="10" id="KW-0238">DNA-binding</keyword>
<dbReference type="InterPro" id="IPR020629">
    <property type="entry name" value="FPG_Glyclase"/>
</dbReference>
<dbReference type="SUPFAM" id="SSF81624">
    <property type="entry name" value="N-terminal domain of MutM-like DNA repair proteins"/>
    <property type="match status" value="1"/>
</dbReference>